<reference evidence="1 2" key="1">
    <citation type="submission" date="2019-12" db="EMBL/GenBank/DDBJ databases">
        <authorList>
            <person name="Scholz U."/>
            <person name="Mascher M."/>
            <person name="Fiebig A."/>
        </authorList>
    </citation>
    <scope>NUCLEOTIDE SEQUENCE</scope>
</reference>
<evidence type="ECO:0000313" key="2">
    <source>
        <dbReference type="Proteomes" id="UP001189122"/>
    </source>
</evidence>
<sequence length="44" mass="4915">MSPESTASFSMGLLPEQISRRTTPKLKTSVFSVAFPYWTYSGAR</sequence>
<name>A0A7I8JLK7_SPIIN</name>
<gene>
    <name evidence="1" type="ORF">SI7747_14017100</name>
</gene>
<dbReference type="Proteomes" id="UP001189122">
    <property type="component" value="Unassembled WGS sequence"/>
</dbReference>
<protein>
    <submittedName>
        <fullName evidence="1">Uncharacterized protein</fullName>
    </submittedName>
</protein>
<dbReference type="AlphaFoldDB" id="A0A7I8JLK7"/>
<accession>A0A7I8JLK7</accession>
<dbReference type="EMBL" id="LR743601">
    <property type="protein sequence ID" value="CAA2631452.1"/>
    <property type="molecule type" value="Genomic_DNA"/>
</dbReference>
<proteinExistence type="predicted"/>
<organism evidence="1">
    <name type="scientific">Spirodela intermedia</name>
    <name type="common">Intermediate duckweed</name>
    <dbReference type="NCBI Taxonomy" id="51605"/>
    <lineage>
        <taxon>Eukaryota</taxon>
        <taxon>Viridiplantae</taxon>
        <taxon>Streptophyta</taxon>
        <taxon>Embryophyta</taxon>
        <taxon>Tracheophyta</taxon>
        <taxon>Spermatophyta</taxon>
        <taxon>Magnoliopsida</taxon>
        <taxon>Liliopsida</taxon>
        <taxon>Araceae</taxon>
        <taxon>Lemnoideae</taxon>
        <taxon>Spirodela</taxon>
    </lineage>
</organism>
<keyword evidence="2" id="KW-1185">Reference proteome</keyword>
<evidence type="ECO:0000313" key="1">
    <source>
        <dbReference type="EMBL" id="CAA2631452.1"/>
    </source>
</evidence>
<dbReference type="EMBL" id="CACRZD030000014">
    <property type="protein sequence ID" value="CAA6670695.1"/>
    <property type="molecule type" value="Genomic_DNA"/>
</dbReference>